<dbReference type="KEGG" id="ngr:NAEGRDRAFT_70728"/>
<feature type="transmembrane region" description="Helical" evidence="1">
    <location>
        <begin position="57"/>
        <end position="80"/>
    </location>
</feature>
<reference evidence="2 3" key="1">
    <citation type="journal article" date="2010" name="Cell">
        <title>The genome of Naegleria gruberi illuminates early eukaryotic versatility.</title>
        <authorList>
            <person name="Fritz-Laylin L.K."/>
            <person name="Prochnik S.E."/>
            <person name="Ginger M.L."/>
            <person name="Dacks J.B."/>
            <person name="Carpenter M.L."/>
            <person name="Field M.C."/>
            <person name="Kuo A."/>
            <person name="Paredez A."/>
            <person name="Chapman J."/>
            <person name="Pham J."/>
            <person name="Shu S."/>
            <person name="Neupane R."/>
            <person name="Cipriano M."/>
            <person name="Mancuso J."/>
            <person name="Tu H."/>
            <person name="Salamov A."/>
            <person name="Lindquist E."/>
            <person name="Shapiro H."/>
            <person name="Lucas S."/>
            <person name="Grigoriev I.V."/>
            <person name="Cande W.Z."/>
            <person name="Fulton C."/>
            <person name="Rokhsar D.S."/>
            <person name="Dawson S.C."/>
        </authorList>
    </citation>
    <scope>NUCLEOTIDE SEQUENCE [LARGE SCALE GENOMIC DNA]</scope>
    <source>
        <strain evidence="2 3">NEG-M</strain>
    </source>
</reference>
<evidence type="ECO:0000256" key="1">
    <source>
        <dbReference type="SAM" id="Phobius"/>
    </source>
</evidence>
<keyword evidence="1" id="KW-0472">Membrane</keyword>
<dbReference type="GeneID" id="8856045"/>
<name>D2VP46_NAEGR</name>
<dbReference type="EMBL" id="GG738886">
    <property type="protein sequence ID" value="EFC41295.1"/>
    <property type="molecule type" value="Genomic_DNA"/>
</dbReference>
<keyword evidence="1" id="KW-0812">Transmembrane</keyword>
<dbReference type="PROSITE" id="PS51257">
    <property type="entry name" value="PROKAR_LIPOPROTEIN"/>
    <property type="match status" value="1"/>
</dbReference>
<proteinExistence type="predicted"/>
<gene>
    <name evidence="2" type="ORF">NAEGRDRAFT_70728</name>
</gene>
<dbReference type="VEuPathDB" id="AmoebaDB:NAEGRDRAFT_70728"/>
<evidence type="ECO:0000313" key="3">
    <source>
        <dbReference type="Proteomes" id="UP000006671"/>
    </source>
</evidence>
<keyword evidence="1" id="KW-1133">Transmembrane helix</keyword>
<feature type="transmembrane region" description="Helical" evidence="1">
    <location>
        <begin position="154"/>
        <end position="185"/>
    </location>
</feature>
<feature type="transmembrane region" description="Helical" evidence="1">
    <location>
        <begin position="12"/>
        <end position="37"/>
    </location>
</feature>
<dbReference type="RefSeq" id="XP_002674039.1">
    <property type="nucleotide sequence ID" value="XM_002673993.1"/>
</dbReference>
<dbReference type="OMA" id="PFIITQY"/>
<organism evidence="3">
    <name type="scientific">Naegleria gruberi</name>
    <name type="common">Amoeba</name>
    <dbReference type="NCBI Taxonomy" id="5762"/>
    <lineage>
        <taxon>Eukaryota</taxon>
        <taxon>Discoba</taxon>
        <taxon>Heterolobosea</taxon>
        <taxon>Tetramitia</taxon>
        <taxon>Eutetramitia</taxon>
        <taxon>Vahlkampfiidae</taxon>
        <taxon>Naegleria</taxon>
    </lineage>
</organism>
<keyword evidence="3" id="KW-1185">Reference proteome</keyword>
<evidence type="ECO:0000313" key="2">
    <source>
        <dbReference type="EMBL" id="EFC41295.1"/>
    </source>
</evidence>
<dbReference type="Proteomes" id="UP000006671">
    <property type="component" value="Unassembled WGS sequence"/>
</dbReference>
<protein>
    <submittedName>
        <fullName evidence="2">Predicted protein</fullName>
    </submittedName>
</protein>
<dbReference type="OrthoDB" id="10299365at2759"/>
<accession>D2VP46</accession>
<dbReference type="InParanoid" id="D2VP46"/>
<feature type="transmembrane region" description="Helical" evidence="1">
    <location>
        <begin position="113"/>
        <end position="134"/>
    </location>
</feature>
<sequence>MSQQANKGKVALVIVGSVGCISAVSFLFSLSMAIWGFTVHNDIKLDKNSTGCTSETISDLMLAYCILLVITACGSICNLLTSILDQCCCGNGDNTNGDEQSKKPKPFNSLSQCCFAILGLAVWGVLIALTVYLYKDSCREMRKEMYSLMNPFIITQYVAFPLFCVCATCLAICVQCCAVFAVAAFDERYSRV</sequence>
<dbReference type="AlphaFoldDB" id="D2VP46"/>